<evidence type="ECO:0000256" key="2">
    <source>
        <dbReference type="ARBA" id="ARBA00004496"/>
    </source>
</evidence>
<evidence type="ECO:0000313" key="14">
    <source>
        <dbReference type="Proteomes" id="UP001597024"/>
    </source>
</evidence>
<evidence type="ECO:0000256" key="3">
    <source>
        <dbReference type="ARBA" id="ARBA00006597"/>
    </source>
</evidence>
<evidence type="ECO:0000256" key="11">
    <source>
        <dbReference type="ARBA" id="ARBA00023163"/>
    </source>
</evidence>
<keyword evidence="11" id="KW-0804">Transcription</keyword>
<keyword evidence="9" id="KW-0238">DNA-binding</keyword>
<evidence type="ECO:0000256" key="4">
    <source>
        <dbReference type="ARBA" id="ARBA00022485"/>
    </source>
</evidence>
<comment type="similarity">
    <text evidence="3">Belongs to the WhiB family.</text>
</comment>
<comment type="cofactor">
    <cofactor evidence="1">
        <name>[4Fe-4S] cluster</name>
        <dbReference type="ChEBI" id="CHEBI:49883"/>
    </cofactor>
</comment>
<evidence type="ECO:0000256" key="6">
    <source>
        <dbReference type="ARBA" id="ARBA00023004"/>
    </source>
</evidence>
<dbReference type="Pfam" id="PF02467">
    <property type="entry name" value="Whib"/>
    <property type="match status" value="1"/>
</dbReference>
<keyword evidence="7" id="KW-0411">Iron-sulfur</keyword>
<feature type="domain" description="4Fe-4S Wbl-type" evidence="12">
    <location>
        <begin position="51"/>
        <end position="118"/>
    </location>
</feature>
<dbReference type="Proteomes" id="UP001597024">
    <property type="component" value="Unassembled WGS sequence"/>
</dbReference>
<proteinExistence type="inferred from homology"/>
<dbReference type="PANTHER" id="PTHR38839">
    <property type="entry name" value="TRANSCRIPTIONAL REGULATOR WHID-RELATED"/>
    <property type="match status" value="1"/>
</dbReference>
<gene>
    <name evidence="13" type="ORF">ACFQ08_21115</name>
</gene>
<dbReference type="EMBL" id="JBHTHX010000796">
    <property type="protein sequence ID" value="MFD0887055.1"/>
    <property type="molecule type" value="Genomic_DNA"/>
</dbReference>
<reference evidence="14" key="1">
    <citation type="journal article" date="2019" name="Int. J. Syst. Evol. Microbiol.">
        <title>The Global Catalogue of Microorganisms (GCM) 10K type strain sequencing project: providing services to taxonomists for standard genome sequencing and annotation.</title>
        <authorList>
            <consortium name="The Broad Institute Genomics Platform"/>
            <consortium name="The Broad Institute Genome Sequencing Center for Infectious Disease"/>
            <person name="Wu L."/>
            <person name="Ma J."/>
        </authorList>
    </citation>
    <scope>NUCLEOTIDE SEQUENCE [LARGE SCALE GENOMIC DNA]</scope>
    <source>
        <strain evidence="14">CCUG 62974</strain>
    </source>
</reference>
<dbReference type="HAMAP" id="MF_01479">
    <property type="entry name" value="WhiB"/>
    <property type="match status" value="1"/>
</dbReference>
<evidence type="ECO:0000313" key="13">
    <source>
        <dbReference type="EMBL" id="MFD0887055.1"/>
    </source>
</evidence>
<feature type="non-terminal residue" evidence="13">
    <location>
        <position position="1"/>
    </location>
</feature>
<evidence type="ECO:0000256" key="10">
    <source>
        <dbReference type="ARBA" id="ARBA00023157"/>
    </source>
</evidence>
<evidence type="ECO:0000256" key="1">
    <source>
        <dbReference type="ARBA" id="ARBA00001966"/>
    </source>
</evidence>
<sequence length="128" mass="14539">DVVRPGRRAAVERGPRRLSLDAEEDVMRLRDRYGAWGIDTPRGETWRDRADCQSVDPELFFPRVADTRGGERAETRAYAAARKVCARCPVQQECRAYALDRDERHGMWGGLTPGQRRRLLNRQASAAG</sequence>
<comment type="caution">
    <text evidence="13">The sequence shown here is derived from an EMBL/GenBank/DDBJ whole genome shotgun (WGS) entry which is preliminary data.</text>
</comment>
<keyword evidence="14" id="KW-1185">Reference proteome</keyword>
<keyword evidence="6" id="KW-0408">Iron</keyword>
<evidence type="ECO:0000256" key="5">
    <source>
        <dbReference type="ARBA" id="ARBA00022723"/>
    </source>
</evidence>
<keyword evidence="8" id="KW-0805">Transcription regulation</keyword>
<evidence type="ECO:0000256" key="8">
    <source>
        <dbReference type="ARBA" id="ARBA00023015"/>
    </source>
</evidence>
<keyword evidence="10" id="KW-1015">Disulfide bond</keyword>
<comment type="subcellular location">
    <subcellularLocation>
        <location evidence="2">Cytoplasm</location>
    </subcellularLocation>
</comment>
<protein>
    <submittedName>
        <fullName evidence="13">WhiB family transcriptional regulator</fullName>
    </submittedName>
</protein>
<evidence type="ECO:0000259" key="12">
    <source>
        <dbReference type="PROSITE" id="PS51674"/>
    </source>
</evidence>
<name>A0ABW3DT70_9ACTN</name>
<accession>A0ABW3DT70</accession>
<keyword evidence="5" id="KW-0479">Metal-binding</keyword>
<evidence type="ECO:0000256" key="9">
    <source>
        <dbReference type="ARBA" id="ARBA00023125"/>
    </source>
</evidence>
<keyword evidence="4" id="KW-0004">4Fe-4S</keyword>
<evidence type="ECO:0000256" key="7">
    <source>
        <dbReference type="ARBA" id="ARBA00023014"/>
    </source>
</evidence>
<dbReference type="InterPro" id="IPR034768">
    <property type="entry name" value="4FE4S_WBL"/>
</dbReference>
<dbReference type="InterPro" id="IPR003482">
    <property type="entry name" value="Whib"/>
</dbReference>
<organism evidence="13 14">
    <name type="scientific">Streptosporangium algeriense</name>
    <dbReference type="NCBI Taxonomy" id="1682748"/>
    <lineage>
        <taxon>Bacteria</taxon>
        <taxon>Bacillati</taxon>
        <taxon>Actinomycetota</taxon>
        <taxon>Actinomycetes</taxon>
        <taxon>Streptosporangiales</taxon>
        <taxon>Streptosporangiaceae</taxon>
        <taxon>Streptosporangium</taxon>
    </lineage>
</organism>
<dbReference type="PROSITE" id="PS51674">
    <property type="entry name" value="4FE4S_WBL"/>
    <property type="match status" value="1"/>
</dbReference>